<dbReference type="InterPro" id="IPR036388">
    <property type="entry name" value="WH-like_DNA-bd_sf"/>
</dbReference>
<keyword evidence="3" id="KW-0614">Plasmid</keyword>
<dbReference type="InterPro" id="IPR011991">
    <property type="entry name" value="ArsR-like_HTH"/>
</dbReference>
<feature type="compositionally biased region" description="Basic and acidic residues" evidence="1">
    <location>
        <begin position="402"/>
        <end position="421"/>
    </location>
</feature>
<dbReference type="EMBL" id="CP002996">
    <property type="protein sequence ID" value="AEM88892.1"/>
    <property type="molecule type" value="Genomic_DNA"/>
</dbReference>
<evidence type="ECO:0000313" key="4">
    <source>
        <dbReference type="Proteomes" id="UP000008703"/>
    </source>
</evidence>
<dbReference type="GO" id="GO:0006355">
    <property type="term" value="P:regulation of DNA-templated transcription"/>
    <property type="evidence" value="ECO:0007669"/>
    <property type="project" value="InterPro"/>
</dbReference>
<sequence length="475" mass="52242">MDTRKNRATNAVEELPGARGIRHTSSRIGFLAALPPLSPRIQRLLIEGDTEGAYPSDTTQRGGTTSNTAAHAWRITRAVAADAARAGWRRDQFVDAMLLIGSHKAGDHARRMDARRPHEGREWLTRAFNGASEYVATGERIATRQDFYVSLAALRGRVEVAPWKGTAGKTDLKNMLARLAICEQSGDWDHTVSERDLAERMGCSREAVRRSNSRLKDAGRIRQLDRGDHRNGARWMLILHVSRVSQAVSPTVSSGESHDETTPQGPLAGGAMSGLTVRLPRQEPNIDARTATRLMSEDAFAHLGLGGSGLAVVSALAERNGQSAAELVGTASISRPTAFRQLKKLAELGLVQKTAELYYLTEKATEGAGQITEECTEPVQDWEQAAQRLGTAGSGQRRRDRHDRERRHWETTQERLAERRRPATPAPNPRLVPQELVRPDGTVIDSRTGEITEWRVASDGELILPDPWGPEWGPA</sequence>
<dbReference type="SUPFAM" id="SSF46785">
    <property type="entry name" value="Winged helix' DNA-binding domain"/>
    <property type="match status" value="2"/>
</dbReference>
<name>G2PHU1_STRV4</name>
<feature type="region of interest" description="Disordered" evidence="1">
    <location>
        <begin position="388"/>
        <end position="442"/>
    </location>
</feature>
<dbReference type="Gene3D" id="1.10.10.10">
    <property type="entry name" value="Winged helix-like DNA-binding domain superfamily/Winged helix DNA-binding domain"/>
    <property type="match status" value="1"/>
</dbReference>
<dbReference type="Pfam" id="PF09339">
    <property type="entry name" value="HTH_IclR"/>
    <property type="match status" value="1"/>
</dbReference>
<feature type="region of interest" description="Disordered" evidence="1">
    <location>
        <begin position="249"/>
        <end position="271"/>
    </location>
</feature>
<gene>
    <name evidence="3" type="ORF">Strvi_0116</name>
</gene>
<dbReference type="HOGENOM" id="CLU_574808_0_0_11"/>
<keyword evidence="4" id="KW-1185">Reference proteome</keyword>
<dbReference type="InterPro" id="IPR005471">
    <property type="entry name" value="Tscrpt_reg_IclR_N"/>
</dbReference>
<dbReference type="KEGG" id="svl:Strvi_0116"/>
<dbReference type="GO" id="GO:0003677">
    <property type="term" value="F:DNA binding"/>
    <property type="evidence" value="ECO:0007669"/>
    <property type="project" value="InterPro"/>
</dbReference>
<evidence type="ECO:0000259" key="2">
    <source>
        <dbReference type="Pfam" id="PF09339"/>
    </source>
</evidence>
<dbReference type="eggNOG" id="ENOG5031EXU">
    <property type="taxonomic scope" value="Bacteria"/>
</dbReference>
<evidence type="ECO:0000313" key="3">
    <source>
        <dbReference type="EMBL" id="AEM88892.1"/>
    </source>
</evidence>
<protein>
    <submittedName>
        <fullName evidence="3">Regulatory protein IclR</fullName>
    </submittedName>
</protein>
<evidence type="ECO:0000256" key="1">
    <source>
        <dbReference type="SAM" id="MobiDB-lite"/>
    </source>
</evidence>
<dbReference type="InterPro" id="IPR036390">
    <property type="entry name" value="WH_DNA-bd_sf"/>
</dbReference>
<geneLocation type="plasmid" evidence="3 4">
    <name>pSTRVI02</name>
</geneLocation>
<dbReference type="AlphaFoldDB" id="G2PHU1"/>
<proteinExistence type="predicted"/>
<feature type="domain" description="HTH iclR-type" evidence="2">
    <location>
        <begin position="309"/>
        <end position="353"/>
    </location>
</feature>
<organism evidence="3 4">
    <name type="scientific">Streptomyces violaceusniger (strain Tu 4113)</name>
    <dbReference type="NCBI Taxonomy" id="653045"/>
    <lineage>
        <taxon>Bacteria</taxon>
        <taxon>Bacillati</taxon>
        <taxon>Actinomycetota</taxon>
        <taxon>Actinomycetes</taxon>
        <taxon>Kitasatosporales</taxon>
        <taxon>Streptomycetaceae</taxon>
        <taxon>Streptomyces</taxon>
        <taxon>Streptomyces violaceusniger group</taxon>
    </lineage>
</organism>
<accession>G2PHU1</accession>
<dbReference type="CDD" id="cd00090">
    <property type="entry name" value="HTH_ARSR"/>
    <property type="match status" value="1"/>
</dbReference>
<dbReference type="Proteomes" id="UP000008703">
    <property type="component" value="Plasmid pSTRVI02"/>
</dbReference>
<reference evidence="3" key="1">
    <citation type="submission" date="2011-08" db="EMBL/GenBank/DDBJ databases">
        <title>Complete sequence of plasmid 2 of Streptomyces violaceusniger Tu 4113.</title>
        <authorList>
            <consortium name="US DOE Joint Genome Institute"/>
            <person name="Lucas S."/>
            <person name="Han J."/>
            <person name="Lapidus A."/>
            <person name="Cheng J.-F."/>
            <person name="Goodwin L."/>
            <person name="Pitluck S."/>
            <person name="Peters L."/>
            <person name="Ivanova N."/>
            <person name="Daligault H."/>
            <person name="Detter J.C."/>
            <person name="Han C."/>
            <person name="Tapia R."/>
            <person name="Land M."/>
            <person name="Hauser L."/>
            <person name="Kyrpides N."/>
            <person name="Ivanova N."/>
            <person name="Pagani I."/>
            <person name="Hagen A."/>
            <person name="Katz L."/>
            <person name="Fiedler H.-P."/>
            <person name="Keasling J."/>
            <person name="Fortman J."/>
            <person name="Woyke T."/>
        </authorList>
    </citation>
    <scope>NUCLEOTIDE SEQUENCE [LARGE SCALE GENOMIC DNA]</scope>
    <source>
        <strain evidence="3">Tu 4113</strain>
        <plasmid evidence="3">pSTRVI02</plasmid>
    </source>
</reference>